<keyword evidence="4" id="KW-0378">Hydrolase</keyword>
<dbReference type="Gene3D" id="3.20.20.80">
    <property type="entry name" value="Glycosidases"/>
    <property type="match status" value="1"/>
</dbReference>
<dbReference type="InterPro" id="IPR036156">
    <property type="entry name" value="Beta-gal/glucu_dom_sf"/>
</dbReference>
<feature type="domain" description="Glycoside hydrolase family 2 immunoglobulin-like beta-sandwich" evidence="7">
    <location>
        <begin position="259"/>
        <end position="307"/>
    </location>
</feature>
<dbReference type="InterPro" id="IPR006101">
    <property type="entry name" value="Glyco_hydro_2"/>
</dbReference>
<accession>A0A7Y8Y5E0</accession>
<feature type="domain" description="Glycosyl hydrolases family 2 sugar binding" evidence="9">
    <location>
        <begin position="33"/>
        <end position="207"/>
    </location>
</feature>
<dbReference type="PRINTS" id="PR00132">
    <property type="entry name" value="GLHYDRLASE2"/>
</dbReference>
<keyword evidence="6" id="KW-0732">Signal</keyword>
<dbReference type="Pfam" id="PF02837">
    <property type="entry name" value="Glyco_hydro_2_N"/>
    <property type="match status" value="1"/>
</dbReference>
<dbReference type="SUPFAM" id="SSF51445">
    <property type="entry name" value="(Trans)glycosidases"/>
    <property type="match status" value="1"/>
</dbReference>
<dbReference type="RefSeq" id="WP_176007029.1">
    <property type="nucleotide sequence ID" value="NZ_JABWMI010000018.1"/>
</dbReference>
<dbReference type="EMBL" id="JACBJI010000007">
    <property type="protein sequence ID" value="NYA72223.1"/>
    <property type="molecule type" value="Genomic_DNA"/>
</dbReference>
<evidence type="ECO:0000256" key="5">
    <source>
        <dbReference type="ARBA" id="ARBA00023295"/>
    </source>
</evidence>
<proteinExistence type="inferred from homology"/>
<dbReference type="PANTHER" id="PTHR10066">
    <property type="entry name" value="BETA-GLUCURONIDASE"/>
    <property type="match status" value="1"/>
</dbReference>
<sequence>MKQIALILSLFVSMTVLSQDALLTNTDGRKNVSLNGKWHYIIDTYETGFYDYRYKERKEDDRSAYWNRNEQKAKTDLIEHTYTDENSLNVPGDWNSQDRQFLHYEGTVWYQREFEKPQLSDNEQVYLYFAGVNYEAHVYLNGKKLGTHKGGFTAFNFKIPTNLLQEKGNFLVVKVDNKRHSDEIPTLNTDWWNYGGITRDVKLVIVPKNPIVQYDIHVDQKQDILASIKKKSFDLSGFVKFDTSADSKIVVEIPELKLKKEFPVKGDSIAFSFKTPNISLWSPENPKLYEVIFTNGKQRISEKIGFRKIEVIGKKIVLNGKQIFMRGISIHEEIAQQIRRAHSLDDAKQLLGWAKDLGCNMVRLAHYPHNENMTRLADEMGLLVWSEIPVYWTIDFGNPEVLKKAEKQLEEMIDRDRNRASIVIWSVGNETPVSEKRTVFMSTLAKKTKLLDNSRLVSAALEVNHKDNKNVIDDPLGAFTDIISVNEYLGWYVGLPNDCETAVWEVKYDKPFFISETGADAKAGFHADKLTRFSEEYQEWYYQEQIDMFSRFPDNFSGLSPWILCDFRSPKRNNPLYQQLWNRKGLIADNGQKKKAFFVLQEFYRKLKASGK</sequence>
<gene>
    <name evidence="10" type="ORF">HZF10_14935</name>
</gene>
<dbReference type="Proteomes" id="UP000535020">
    <property type="component" value="Unassembled WGS sequence"/>
</dbReference>
<dbReference type="EC" id="3.2.1.31" evidence="2"/>
<dbReference type="AlphaFoldDB" id="A0A7Y8Y5E0"/>
<feature type="domain" description="Glycoside hydrolase family 2 catalytic" evidence="8">
    <location>
        <begin position="309"/>
        <end position="608"/>
    </location>
</feature>
<dbReference type="Pfam" id="PF00703">
    <property type="entry name" value="Glyco_hydro_2"/>
    <property type="match status" value="1"/>
</dbReference>
<dbReference type="SUPFAM" id="SSF49785">
    <property type="entry name" value="Galactose-binding domain-like"/>
    <property type="match status" value="1"/>
</dbReference>
<dbReference type="InterPro" id="IPR023232">
    <property type="entry name" value="Glyco_hydro_2_AS"/>
</dbReference>
<dbReference type="GO" id="GO:0005975">
    <property type="term" value="P:carbohydrate metabolic process"/>
    <property type="evidence" value="ECO:0007669"/>
    <property type="project" value="InterPro"/>
</dbReference>
<feature type="signal peptide" evidence="6">
    <location>
        <begin position="1"/>
        <end position="18"/>
    </location>
</feature>
<evidence type="ECO:0000313" key="10">
    <source>
        <dbReference type="EMBL" id="NYA72223.1"/>
    </source>
</evidence>
<evidence type="ECO:0000259" key="8">
    <source>
        <dbReference type="Pfam" id="PF02836"/>
    </source>
</evidence>
<reference evidence="10 11" key="1">
    <citation type="submission" date="2020-07" db="EMBL/GenBank/DDBJ databases">
        <authorList>
            <person name="Sun Q."/>
        </authorList>
    </citation>
    <scope>NUCLEOTIDE SEQUENCE [LARGE SCALE GENOMIC DNA]</scope>
    <source>
        <strain evidence="10 11">MAH-1</strain>
    </source>
</reference>
<evidence type="ECO:0000256" key="3">
    <source>
        <dbReference type="ARBA" id="ARBA00016205"/>
    </source>
</evidence>
<comment type="caution">
    <text evidence="10">The sequence shown here is derived from an EMBL/GenBank/DDBJ whole genome shotgun (WGS) entry which is preliminary data.</text>
</comment>
<dbReference type="Gene3D" id="2.60.120.260">
    <property type="entry name" value="Galactose-binding domain-like"/>
    <property type="match status" value="1"/>
</dbReference>
<dbReference type="PROSITE" id="PS00608">
    <property type="entry name" value="GLYCOSYL_HYDROL_F2_2"/>
    <property type="match status" value="1"/>
</dbReference>
<comment type="similarity">
    <text evidence="1">Belongs to the glycosyl hydrolase 2 family.</text>
</comment>
<dbReference type="SUPFAM" id="SSF49303">
    <property type="entry name" value="beta-Galactosidase/glucuronidase domain"/>
    <property type="match status" value="1"/>
</dbReference>
<evidence type="ECO:0000256" key="4">
    <source>
        <dbReference type="ARBA" id="ARBA00022801"/>
    </source>
</evidence>
<feature type="chain" id="PRO_5030530481" description="Beta-glucuronidase" evidence="6">
    <location>
        <begin position="19"/>
        <end position="612"/>
    </location>
</feature>
<dbReference type="InterPro" id="IPR008979">
    <property type="entry name" value="Galactose-bd-like_sf"/>
</dbReference>
<dbReference type="Pfam" id="PF02836">
    <property type="entry name" value="Glyco_hydro_2_C"/>
    <property type="match status" value="1"/>
</dbReference>
<dbReference type="PANTHER" id="PTHR10066:SF67">
    <property type="entry name" value="BETA-GLUCURONIDASE"/>
    <property type="match status" value="1"/>
</dbReference>
<dbReference type="InterPro" id="IPR006102">
    <property type="entry name" value="Ig-like_GH2"/>
</dbReference>
<dbReference type="InterPro" id="IPR017853">
    <property type="entry name" value="GH"/>
</dbReference>
<dbReference type="GO" id="GO:0030246">
    <property type="term" value="F:carbohydrate binding"/>
    <property type="evidence" value="ECO:0007669"/>
    <property type="project" value="TreeGrafter"/>
</dbReference>
<dbReference type="InterPro" id="IPR006103">
    <property type="entry name" value="Glyco_hydro_2_cat"/>
</dbReference>
<organism evidence="10 11">
    <name type="scientific">Flavobacterium agri</name>
    <dbReference type="NCBI Taxonomy" id="2743471"/>
    <lineage>
        <taxon>Bacteria</taxon>
        <taxon>Pseudomonadati</taxon>
        <taxon>Bacteroidota</taxon>
        <taxon>Flavobacteriia</taxon>
        <taxon>Flavobacteriales</taxon>
        <taxon>Flavobacteriaceae</taxon>
        <taxon>Flavobacterium</taxon>
    </lineage>
</organism>
<keyword evidence="5" id="KW-0326">Glycosidase</keyword>
<evidence type="ECO:0000259" key="7">
    <source>
        <dbReference type="Pfam" id="PF00703"/>
    </source>
</evidence>
<dbReference type="GO" id="GO:0004566">
    <property type="term" value="F:beta-glucuronidase activity"/>
    <property type="evidence" value="ECO:0007669"/>
    <property type="project" value="UniProtKB-EC"/>
</dbReference>
<keyword evidence="11" id="KW-1185">Reference proteome</keyword>
<evidence type="ECO:0000256" key="1">
    <source>
        <dbReference type="ARBA" id="ARBA00007401"/>
    </source>
</evidence>
<evidence type="ECO:0000313" key="11">
    <source>
        <dbReference type="Proteomes" id="UP000535020"/>
    </source>
</evidence>
<dbReference type="InterPro" id="IPR006104">
    <property type="entry name" value="Glyco_hydro_2_N"/>
</dbReference>
<evidence type="ECO:0000256" key="6">
    <source>
        <dbReference type="SAM" id="SignalP"/>
    </source>
</evidence>
<evidence type="ECO:0000259" key="9">
    <source>
        <dbReference type="Pfam" id="PF02837"/>
    </source>
</evidence>
<dbReference type="Gene3D" id="2.60.40.10">
    <property type="entry name" value="Immunoglobulins"/>
    <property type="match status" value="1"/>
</dbReference>
<protein>
    <recommendedName>
        <fullName evidence="3">Beta-glucuronidase</fullName>
        <ecNumber evidence="2">3.2.1.31</ecNumber>
    </recommendedName>
</protein>
<dbReference type="GO" id="GO:0019391">
    <property type="term" value="P:glucuronoside catabolic process"/>
    <property type="evidence" value="ECO:0007669"/>
    <property type="project" value="TreeGrafter"/>
</dbReference>
<name>A0A7Y8Y5E0_9FLAO</name>
<evidence type="ECO:0000256" key="2">
    <source>
        <dbReference type="ARBA" id="ARBA00012761"/>
    </source>
</evidence>
<dbReference type="InterPro" id="IPR013783">
    <property type="entry name" value="Ig-like_fold"/>
</dbReference>